<dbReference type="InterPro" id="IPR018911">
    <property type="entry name" value="Gmad2_Ig-like_dom"/>
</dbReference>
<dbReference type="OrthoDB" id="4843507at2"/>
<dbReference type="EMBL" id="RCZM01000001">
    <property type="protein sequence ID" value="TPG19571.1"/>
    <property type="molecule type" value="Genomic_DNA"/>
</dbReference>
<protein>
    <recommendedName>
        <fullName evidence="6">GerMN domain-containing protein</fullName>
    </recommendedName>
</protein>
<name>A0A502D6D8_9MICO</name>
<dbReference type="RefSeq" id="WP_140737220.1">
    <property type="nucleotide sequence ID" value="NZ_RCZM01000001.1"/>
</dbReference>
<evidence type="ECO:0000313" key="5">
    <source>
        <dbReference type="Proteomes" id="UP000317722"/>
    </source>
</evidence>
<evidence type="ECO:0008006" key="6">
    <source>
        <dbReference type="Google" id="ProtNLM"/>
    </source>
</evidence>
<accession>A0A502D6D8</accession>
<feature type="region of interest" description="Disordered" evidence="1">
    <location>
        <begin position="90"/>
        <end position="133"/>
    </location>
</feature>
<evidence type="ECO:0000256" key="1">
    <source>
        <dbReference type="SAM" id="MobiDB-lite"/>
    </source>
</evidence>
<dbReference type="InterPro" id="IPR019606">
    <property type="entry name" value="GerMN"/>
</dbReference>
<dbReference type="Pfam" id="PF10646">
    <property type="entry name" value="Germane"/>
    <property type="match status" value="1"/>
</dbReference>
<organism evidence="4 5">
    <name type="scientific">Pedococcus bigeumensis</name>
    <dbReference type="NCBI Taxonomy" id="433644"/>
    <lineage>
        <taxon>Bacteria</taxon>
        <taxon>Bacillati</taxon>
        <taxon>Actinomycetota</taxon>
        <taxon>Actinomycetes</taxon>
        <taxon>Micrococcales</taxon>
        <taxon>Intrasporangiaceae</taxon>
        <taxon>Pedococcus</taxon>
    </lineage>
</organism>
<comment type="caution">
    <text evidence="4">The sequence shown here is derived from an EMBL/GenBank/DDBJ whole genome shotgun (WGS) entry which is preliminary data.</text>
</comment>
<proteinExistence type="predicted"/>
<feature type="domain" description="Bacterial spore germination immunoglobulin-like" evidence="3">
    <location>
        <begin position="290"/>
        <end position="373"/>
    </location>
</feature>
<sequence length="385" mass="40540">MSDRTDFLHPDYEPGEFDQVERHLRQALARDVQQVHPSHRLDTILHEAHEAGPVTATGGSGPRRWVMPLAAAAAVAAIIGGVWWSGQDDGGGVTPPVHTGPSVVPSETAPDLPTTAPTSPPSTATSSATGGPVTTQPVSLPVYFVGPIGDDKPTYKLFRDFIRDDLPSDASPVEKAKAALVLAINAQPYSNTDGYLQPWSGQTIGSVTVTDGLITIDLANSGNPDAAVTPEIQRLAVQELVWTAQAAIQQTLPVRFEVAGASTKLFGSISTDQTFTRPGKDELWKDVAPVWITSPARDQVVPAAKPVVVQGLAIVFEATINWELKRGSTQVATGHAMASIGAPMQGQYSIGLGKLSAGSYTVSVRELSPKDGSVSAEKSVSFAVK</sequence>
<evidence type="ECO:0000259" key="2">
    <source>
        <dbReference type="Pfam" id="PF10646"/>
    </source>
</evidence>
<dbReference type="Pfam" id="PF10648">
    <property type="entry name" value="Gmad2"/>
    <property type="match status" value="1"/>
</dbReference>
<evidence type="ECO:0000259" key="3">
    <source>
        <dbReference type="Pfam" id="PF10648"/>
    </source>
</evidence>
<feature type="compositionally biased region" description="Low complexity" evidence="1">
    <location>
        <begin position="94"/>
        <end position="133"/>
    </location>
</feature>
<keyword evidence="5" id="KW-1185">Reference proteome</keyword>
<feature type="domain" description="GerMN" evidence="2">
    <location>
        <begin position="141"/>
        <end position="262"/>
    </location>
</feature>
<reference evidence="4 5" key="1">
    <citation type="journal article" date="2019" name="Environ. Microbiol.">
        <title>Species interactions and distinct microbial communities in high Arctic permafrost affected cryosols are associated with the CH4 and CO2 gas fluxes.</title>
        <authorList>
            <person name="Altshuler I."/>
            <person name="Hamel J."/>
            <person name="Turney S."/>
            <person name="Magnuson E."/>
            <person name="Levesque R."/>
            <person name="Greer C."/>
            <person name="Whyte L.G."/>
        </authorList>
    </citation>
    <scope>NUCLEOTIDE SEQUENCE [LARGE SCALE GENOMIC DNA]</scope>
    <source>
        <strain evidence="4 5">S9.3A</strain>
    </source>
</reference>
<dbReference type="Proteomes" id="UP000317722">
    <property type="component" value="Unassembled WGS sequence"/>
</dbReference>
<dbReference type="AlphaFoldDB" id="A0A502D6D8"/>
<evidence type="ECO:0000313" key="4">
    <source>
        <dbReference type="EMBL" id="TPG19571.1"/>
    </source>
</evidence>
<gene>
    <name evidence="4" type="ORF">EAH86_03685</name>
</gene>